<keyword evidence="2" id="KW-0472">Membrane</keyword>
<feature type="transmembrane region" description="Helical" evidence="2">
    <location>
        <begin position="209"/>
        <end position="233"/>
    </location>
</feature>
<name>A0A6A4I5Z8_9AGAR</name>
<keyword evidence="4" id="KW-1185">Reference proteome</keyword>
<feature type="transmembrane region" description="Helical" evidence="2">
    <location>
        <begin position="239"/>
        <end position="266"/>
    </location>
</feature>
<keyword evidence="2" id="KW-1133">Transmembrane helix</keyword>
<organism evidence="3 4">
    <name type="scientific">Gymnopus androsaceus JB14</name>
    <dbReference type="NCBI Taxonomy" id="1447944"/>
    <lineage>
        <taxon>Eukaryota</taxon>
        <taxon>Fungi</taxon>
        <taxon>Dikarya</taxon>
        <taxon>Basidiomycota</taxon>
        <taxon>Agaricomycotina</taxon>
        <taxon>Agaricomycetes</taxon>
        <taxon>Agaricomycetidae</taxon>
        <taxon>Agaricales</taxon>
        <taxon>Marasmiineae</taxon>
        <taxon>Omphalotaceae</taxon>
        <taxon>Gymnopus</taxon>
    </lineage>
</organism>
<dbReference type="AlphaFoldDB" id="A0A6A4I5Z8"/>
<gene>
    <name evidence="3" type="ORF">BT96DRAFT_989667</name>
</gene>
<feature type="compositionally biased region" description="Basic and acidic residues" evidence="1">
    <location>
        <begin position="318"/>
        <end position="329"/>
    </location>
</feature>
<keyword evidence="2" id="KW-0812">Transmembrane</keyword>
<feature type="region of interest" description="Disordered" evidence="1">
    <location>
        <begin position="290"/>
        <end position="329"/>
    </location>
</feature>
<feature type="transmembrane region" description="Helical" evidence="2">
    <location>
        <begin position="57"/>
        <end position="76"/>
    </location>
</feature>
<sequence length="329" mass="36403">MSSEQQSGPLSDADLYALKEWVAETAVSFLLYGIYATFTLIAMYFILARSVNSSSRFILLVVTVIMFLNSTALVILDLEYILVQIPLGGFNPANPVKAMQLLSNIKIAGNFLERLNFLINDSIVVWRTWILYPHHRVVKLILKHLLAACYGNLATYFDAASGDLLDLPLLFTNIIATSLVAYKAWYHGKDIQRNLERQWLSKNKSSERYSSLLVESGSVYISFWIAATFLTGFGDSTLLSFQVFIASALPFLSALYPVIIILLVALESNKEDNTRTVFSLSQSMRFATAARPQGASSDGSDSSEAVSSSIYGNQRHGGIYDEGKEIGSV</sequence>
<feature type="transmembrane region" description="Helical" evidence="2">
    <location>
        <begin position="167"/>
        <end position="188"/>
    </location>
</feature>
<reference evidence="3" key="1">
    <citation type="journal article" date="2019" name="Environ. Microbiol.">
        <title>Fungal ecological strategies reflected in gene transcription - a case study of two litter decomposers.</title>
        <authorList>
            <person name="Barbi F."/>
            <person name="Kohler A."/>
            <person name="Barry K."/>
            <person name="Baskaran P."/>
            <person name="Daum C."/>
            <person name="Fauchery L."/>
            <person name="Ihrmark K."/>
            <person name="Kuo A."/>
            <person name="LaButti K."/>
            <person name="Lipzen A."/>
            <person name="Morin E."/>
            <person name="Grigoriev I.V."/>
            <person name="Henrissat B."/>
            <person name="Lindahl B."/>
            <person name="Martin F."/>
        </authorList>
    </citation>
    <scope>NUCLEOTIDE SEQUENCE</scope>
    <source>
        <strain evidence="3">JB14</strain>
    </source>
</reference>
<dbReference type="EMBL" id="ML769419">
    <property type="protein sequence ID" value="KAE9404185.1"/>
    <property type="molecule type" value="Genomic_DNA"/>
</dbReference>
<feature type="compositionally biased region" description="Low complexity" evidence="1">
    <location>
        <begin position="294"/>
        <end position="309"/>
    </location>
</feature>
<dbReference type="OrthoDB" id="3174319at2759"/>
<evidence type="ECO:0000313" key="3">
    <source>
        <dbReference type="EMBL" id="KAE9404185.1"/>
    </source>
</evidence>
<evidence type="ECO:0000313" key="4">
    <source>
        <dbReference type="Proteomes" id="UP000799118"/>
    </source>
</evidence>
<dbReference type="Proteomes" id="UP000799118">
    <property type="component" value="Unassembled WGS sequence"/>
</dbReference>
<accession>A0A6A4I5Z8</accession>
<proteinExistence type="predicted"/>
<evidence type="ECO:0000256" key="2">
    <source>
        <dbReference type="SAM" id="Phobius"/>
    </source>
</evidence>
<evidence type="ECO:0000256" key="1">
    <source>
        <dbReference type="SAM" id="MobiDB-lite"/>
    </source>
</evidence>
<protein>
    <submittedName>
        <fullName evidence="3">Uncharacterized protein</fullName>
    </submittedName>
</protein>
<feature type="transmembrane region" description="Helical" evidence="2">
    <location>
        <begin position="26"/>
        <end position="45"/>
    </location>
</feature>